<dbReference type="InterPro" id="IPR028087">
    <property type="entry name" value="Tad_N"/>
</dbReference>
<evidence type="ECO:0000313" key="3">
    <source>
        <dbReference type="EMBL" id="GHA98620.1"/>
    </source>
</evidence>
<evidence type="ECO:0000259" key="2">
    <source>
        <dbReference type="Pfam" id="PF13400"/>
    </source>
</evidence>
<dbReference type="EMBL" id="BMZH01000009">
    <property type="protein sequence ID" value="GHA98620.1"/>
    <property type="molecule type" value="Genomic_DNA"/>
</dbReference>
<name>A0A8J3CTH9_9PROT</name>
<keyword evidence="4" id="KW-1185">Reference proteome</keyword>
<keyword evidence="1" id="KW-0812">Transmembrane</keyword>
<protein>
    <recommendedName>
        <fullName evidence="2">Putative Flp pilus-assembly TadG-like N-terminal domain-containing protein</fullName>
    </recommendedName>
</protein>
<accession>A0A8J3CTH9</accession>
<keyword evidence="1" id="KW-1133">Transmembrane helix</keyword>
<dbReference type="Proteomes" id="UP000634004">
    <property type="component" value="Unassembled WGS sequence"/>
</dbReference>
<dbReference type="RefSeq" id="WP_189498372.1">
    <property type="nucleotide sequence ID" value="NZ_BMZH01000009.1"/>
</dbReference>
<feature type="transmembrane region" description="Helical" evidence="1">
    <location>
        <begin position="12"/>
        <end position="32"/>
    </location>
</feature>
<sequence length="409" mass="42707">MLRKFLQNCDGNVALIVSIAAIPILIGIGAAIDFAQLTSHKSNLQDALDGAVLTAAAIDNKTEDERALMGNLFLTQNTKKLCVDEADFFFEGDMVTANASCTIDNALLGRSDLTKNTISVSAMAQRSSSSGGNAMCVIALDLFEKKTLLASGGTTLNANQCSVQVNSGNTKAVVLSGGSTLNSSENCIVGGVEQGLSNMSPQPTVDCEPIDDPFASATKPVVGACNHVDFNENSDTTLYPGVYCGGMRVSNNTFTFMPGLYIIKNGTFESTGGATLQGDGVTFFLTGTAEEAGIVWSGGGAYDFSASKNGPLAGFVVYLDPNALKDDKSVISGGGDVRYEGAFYFPKQTLLISGGGSVATPSPFTAYVANVIKYTGGSSLNIRIDPDATSVPIPQGFYKNTTQEARLIR</sequence>
<comment type="caution">
    <text evidence="3">The sequence shown here is derived from an EMBL/GenBank/DDBJ whole genome shotgun (WGS) entry which is preliminary data.</text>
</comment>
<evidence type="ECO:0000313" key="4">
    <source>
        <dbReference type="Proteomes" id="UP000634004"/>
    </source>
</evidence>
<feature type="domain" description="Putative Flp pilus-assembly TadG-like N-terminal" evidence="2">
    <location>
        <begin position="11"/>
        <end position="57"/>
    </location>
</feature>
<dbReference type="AlphaFoldDB" id="A0A8J3CTH9"/>
<reference evidence="3" key="1">
    <citation type="journal article" date="2014" name="Int. J. Syst. Evol. Microbiol.">
        <title>Complete genome sequence of Corynebacterium casei LMG S-19264T (=DSM 44701T), isolated from a smear-ripened cheese.</title>
        <authorList>
            <consortium name="US DOE Joint Genome Institute (JGI-PGF)"/>
            <person name="Walter F."/>
            <person name="Albersmeier A."/>
            <person name="Kalinowski J."/>
            <person name="Ruckert C."/>
        </authorList>
    </citation>
    <scope>NUCLEOTIDE SEQUENCE</scope>
    <source>
        <strain evidence="3">KCTC 32513</strain>
    </source>
</reference>
<proteinExistence type="predicted"/>
<gene>
    <name evidence="3" type="ORF">GCM10009069_21930</name>
</gene>
<dbReference type="Pfam" id="PF13400">
    <property type="entry name" value="Tad"/>
    <property type="match status" value="1"/>
</dbReference>
<reference evidence="3" key="2">
    <citation type="submission" date="2020-09" db="EMBL/GenBank/DDBJ databases">
        <authorList>
            <person name="Sun Q."/>
            <person name="Kim S."/>
        </authorList>
    </citation>
    <scope>NUCLEOTIDE SEQUENCE</scope>
    <source>
        <strain evidence="3">KCTC 32513</strain>
    </source>
</reference>
<keyword evidence="1" id="KW-0472">Membrane</keyword>
<evidence type="ECO:0000256" key="1">
    <source>
        <dbReference type="SAM" id="Phobius"/>
    </source>
</evidence>
<organism evidence="3 4">
    <name type="scientific">Algimonas arctica</name>
    <dbReference type="NCBI Taxonomy" id="1479486"/>
    <lineage>
        <taxon>Bacteria</taxon>
        <taxon>Pseudomonadati</taxon>
        <taxon>Pseudomonadota</taxon>
        <taxon>Alphaproteobacteria</taxon>
        <taxon>Maricaulales</taxon>
        <taxon>Robiginitomaculaceae</taxon>
        <taxon>Algimonas</taxon>
    </lineage>
</organism>